<proteinExistence type="predicted"/>
<feature type="chain" id="PRO_5026015515" description="Lipoprotein" evidence="1">
    <location>
        <begin position="19"/>
        <end position="187"/>
    </location>
</feature>
<dbReference type="PROSITE" id="PS51257">
    <property type="entry name" value="PROKAR_LIPOPROTEIN"/>
    <property type="match status" value="1"/>
</dbReference>
<dbReference type="EMBL" id="CP047045">
    <property type="protein sequence ID" value="QGZ95061.1"/>
    <property type="molecule type" value="Genomic_DNA"/>
</dbReference>
<organism evidence="2 3">
    <name type="scientific">Terricaulis silvestris</name>
    <dbReference type="NCBI Taxonomy" id="2686094"/>
    <lineage>
        <taxon>Bacteria</taxon>
        <taxon>Pseudomonadati</taxon>
        <taxon>Pseudomonadota</taxon>
        <taxon>Alphaproteobacteria</taxon>
        <taxon>Caulobacterales</taxon>
        <taxon>Caulobacteraceae</taxon>
        <taxon>Terricaulis</taxon>
    </lineage>
</organism>
<dbReference type="AlphaFoldDB" id="A0A6I6MM11"/>
<gene>
    <name evidence="2" type="ORF">DSM104635_01901</name>
</gene>
<evidence type="ECO:0000256" key="1">
    <source>
        <dbReference type="SAM" id="SignalP"/>
    </source>
</evidence>
<keyword evidence="3" id="KW-1185">Reference proteome</keyword>
<dbReference type="KEGG" id="tsv:DSM104635_01901"/>
<feature type="signal peptide" evidence="1">
    <location>
        <begin position="1"/>
        <end position="18"/>
    </location>
</feature>
<dbReference type="RefSeq" id="WP_158765950.1">
    <property type="nucleotide sequence ID" value="NZ_CP047045.1"/>
</dbReference>
<keyword evidence="1" id="KW-0732">Signal</keyword>
<name>A0A6I6MM11_9CAUL</name>
<sequence length="187" mass="20568">MRKVAFAALLVLSACAFSSERAFFGAADASQPIADGARYVWQAPGDEVMDVTFQLRGAEYELTERNHADDTLAGLLFIDVPETSADDYIVQWQQEQGSDVRIYAFMWADGAGYRIYSSPSAFDAPDGSKPTEAYCQAMAYGECRFTTREQLLAFYQNVVYPALAGGSVTSDDYLELTPFADAAPDRK</sequence>
<dbReference type="Proteomes" id="UP000431269">
    <property type="component" value="Chromosome"/>
</dbReference>
<reference evidence="3" key="1">
    <citation type="submission" date="2019-12" db="EMBL/GenBank/DDBJ databases">
        <title>Complete genome of Terracaulis silvestris 0127_4.</title>
        <authorList>
            <person name="Vieira S."/>
            <person name="Riedel T."/>
            <person name="Sproer C."/>
            <person name="Pascual J."/>
            <person name="Boedeker C."/>
            <person name="Overmann J."/>
        </authorList>
    </citation>
    <scope>NUCLEOTIDE SEQUENCE [LARGE SCALE GENOMIC DNA]</scope>
    <source>
        <strain evidence="3">0127_4</strain>
    </source>
</reference>
<evidence type="ECO:0000313" key="2">
    <source>
        <dbReference type="EMBL" id="QGZ95061.1"/>
    </source>
</evidence>
<evidence type="ECO:0000313" key="3">
    <source>
        <dbReference type="Proteomes" id="UP000431269"/>
    </source>
</evidence>
<protein>
    <recommendedName>
        <fullName evidence="4">Lipoprotein</fullName>
    </recommendedName>
</protein>
<evidence type="ECO:0008006" key="4">
    <source>
        <dbReference type="Google" id="ProtNLM"/>
    </source>
</evidence>
<accession>A0A6I6MM11</accession>